<name>A0ABY8UXH8_9BACI</name>
<protein>
    <recommendedName>
        <fullName evidence="5">MFS transporter</fullName>
    </recommendedName>
</protein>
<evidence type="ECO:0000313" key="4">
    <source>
        <dbReference type="Proteomes" id="UP001236652"/>
    </source>
</evidence>
<keyword evidence="2" id="KW-0812">Transmembrane</keyword>
<feature type="compositionally biased region" description="Basic and acidic residues" evidence="1">
    <location>
        <begin position="195"/>
        <end position="205"/>
    </location>
</feature>
<feature type="transmembrane region" description="Helical" evidence="2">
    <location>
        <begin position="53"/>
        <end position="72"/>
    </location>
</feature>
<keyword evidence="2" id="KW-0472">Membrane</keyword>
<dbReference type="Proteomes" id="UP001236652">
    <property type="component" value="Chromosome"/>
</dbReference>
<feature type="transmembrane region" description="Helical" evidence="2">
    <location>
        <begin position="30"/>
        <end position="47"/>
    </location>
</feature>
<reference evidence="3 4" key="1">
    <citation type="submission" date="2023-05" db="EMBL/GenBank/DDBJ databases">
        <title>Comparative genomics reveals the evidence of polycyclic aromatic hydrocarbons degradation in moderately halophilic genus Pontibacillus.</title>
        <authorList>
            <person name="Yang H."/>
            <person name="Qian Z."/>
        </authorList>
    </citation>
    <scope>NUCLEOTIDE SEQUENCE [LARGE SCALE GENOMIC DNA]</scope>
    <source>
        <strain evidence="4">HN14</strain>
    </source>
</reference>
<accession>A0ABY8UXH8</accession>
<evidence type="ECO:0000256" key="1">
    <source>
        <dbReference type="SAM" id="MobiDB-lite"/>
    </source>
</evidence>
<feature type="transmembrane region" description="Helical" evidence="2">
    <location>
        <begin position="6"/>
        <end position="23"/>
    </location>
</feature>
<keyword evidence="2" id="KW-1133">Transmembrane helix</keyword>
<feature type="region of interest" description="Disordered" evidence="1">
    <location>
        <begin position="186"/>
        <end position="205"/>
    </location>
</feature>
<evidence type="ECO:0000256" key="2">
    <source>
        <dbReference type="SAM" id="Phobius"/>
    </source>
</evidence>
<proteinExistence type="predicted"/>
<sequence length="416" mass="47421">MVGYIGALIAVGILLVGASYIPIQLDRKGKFYLIGASALIALATYASKVTFAWWQSSLILVLLAFLTALLLNRRLQQFVLVRDTSVSNEAVHKEEKEIEPVAHAEEEMDVEKEDLIVSQTVEVDNRSDDSKEEDVLLAEELSDVEPDASDEEEPAELDVIIEEEPLSTDEPVVSPEEELLAARSDWMEEDEAEEEHALGDSFEDRSSILEVIDEGYTDDRGEGNVVVDSAPEWVDEEDVLEPLEELDEEEELALREEVLEDLEPLDDEDFQQEDEVEELEGNESAFEMVEWVDHEPDALEDEVPLEGAPSEEIAKPLKSVFQTQMLHSLVEEVMVQEEILSSDDYAQYVKKFLQPSLPDQDYYTFASLLLQHHIEHQHYQKLNEWTHELLDKFSDYPMIVAELEYIQDFAKENLDS</sequence>
<dbReference type="EMBL" id="CP126446">
    <property type="protein sequence ID" value="WIF97105.1"/>
    <property type="molecule type" value="Genomic_DNA"/>
</dbReference>
<evidence type="ECO:0008006" key="5">
    <source>
        <dbReference type="Google" id="ProtNLM"/>
    </source>
</evidence>
<feature type="compositionally biased region" description="Acidic residues" evidence="1">
    <location>
        <begin position="130"/>
        <end position="154"/>
    </location>
</feature>
<feature type="region of interest" description="Disordered" evidence="1">
    <location>
        <begin position="124"/>
        <end position="154"/>
    </location>
</feature>
<evidence type="ECO:0000313" key="3">
    <source>
        <dbReference type="EMBL" id="WIF97105.1"/>
    </source>
</evidence>
<gene>
    <name evidence="3" type="ORF">QNI29_15340</name>
</gene>
<dbReference type="RefSeq" id="WP_231417354.1">
    <property type="nucleotide sequence ID" value="NZ_CP126446.1"/>
</dbReference>
<organism evidence="3 4">
    <name type="scientific">Pontibacillus chungwhensis</name>
    <dbReference type="NCBI Taxonomy" id="265426"/>
    <lineage>
        <taxon>Bacteria</taxon>
        <taxon>Bacillati</taxon>
        <taxon>Bacillota</taxon>
        <taxon>Bacilli</taxon>
        <taxon>Bacillales</taxon>
        <taxon>Bacillaceae</taxon>
        <taxon>Pontibacillus</taxon>
    </lineage>
</organism>
<keyword evidence="4" id="KW-1185">Reference proteome</keyword>